<feature type="transmembrane region" description="Helical" evidence="1">
    <location>
        <begin position="108"/>
        <end position="127"/>
    </location>
</feature>
<reference evidence="2" key="2">
    <citation type="submission" date="2023-04" db="EMBL/GenBank/DDBJ databases">
        <title>Paracnuella aquatica gen. nov., sp. nov., a member of the family Chitinophagaceae isolated from a hot spring.</title>
        <authorList>
            <person name="Wang C."/>
        </authorList>
    </citation>
    <scope>NUCLEOTIDE SEQUENCE</scope>
    <source>
        <strain evidence="2">LB-8</strain>
    </source>
</reference>
<organism evidence="2 3">
    <name type="scientific">Paraflavisolibacter caeni</name>
    <dbReference type="NCBI Taxonomy" id="2982496"/>
    <lineage>
        <taxon>Bacteria</taxon>
        <taxon>Pseudomonadati</taxon>
        <taxon>Bacteroidota</taxon>
        <taxon>Chitinophagia</taxon>
        <taxon>Chitinophagales</taxon>
        <taxon>Chitinophagaceae</taxon>
        <taxon>Paraflavisolibacter</taxon>
    </lineage>
</organism>
<proteinExistence type="predicted"/>
<name>A0A9X2XZC3_9BACT</name>
<reference evidence="2" key="1">
    <citation type="submission" date="2022-09" db="EMBL/GenBank/DDBJ databases">
        <authorList>
            <person name="Yuan C."/>
            <person name="Ke Z."/>
        </authorList>
    </citation>
    <scope>NUCLEOTIDE SEQUENCE</scope>
    <source>
        <strain evidence="2">LB-8</strain>
    </source>
</reference>
<sequence length="261" mass="29467">MELTTLPGILMAILAVVCIIIALVGLNNSLKRVDWTEKSKKRIFHVTILFVVLWMVLLGILSVAGFFAYFDTIPPRPLFAVLPPIILLTILAFTEAFSIILSVTPAHWLVFFQSFRIAVELLLWQAYERGLIPVQMTFEGRNFDILAGILALFAGYIMWKRPKAARPVGIIYNLIGLALLLNIIIIAILSMPTAFRYFMNEPANTIVAHFPFIYLPGVLVVLAFTFHIFSLRQLLLKAVPTKGDHSTTDAVNYKRRLRPLK</sequence>
<dbReference type="EMBL" id="JAOTIF010000022">
    <property type="protein sequence ID" value="MCU7551695.1"/>
    <property type="molecule type" value="Genomic_DNA"/>
</dbReference>
<evidence type="ECO:0000313" key="2">
    <source>
        <dbReference type="EMBL" id="MCU7551695.1"/>
    </source>
</evidence>
<feature type="transmembrane region" description="Helical" evidence="1">
    <location>
        <begin position="142"/>
        <end position="159"/>
    </location>
</feature>
<dbReference type="Proteomes" id="UP001155483">
    <property type="component" value="Unassembled WGS sequence"/>
</dbReference>
<evidence type="ECO:0000313" key="3">
    <source>
        <dbReference type="Proteomes" id="UP001155483"/>
    </source>
</evidence>
<keyword evidence="3" id="KW-1185">Reference proteome</keyword>
<dbReference type="RefSeq" id="WP_279299131.1">
    <property type="nucleotide sequence ID" value="NZ_JAOTIF010000022.1"/>
</dbReference>
<feature type="transmembrane region" description="Helical" evidence="1">
    <location>
        <begin position="46"/>
        <end position="69"/>
    </location>
</feature>
<gene>
    <name evidence="2" type="ORF">OCK74_21420</name>
</gene>
<feature type="transmembrane region" description="Helical" evidence="1">
    <location>
        <begin position="171"/>
        <end position="191"/>
    </location>
</feature>
<feature type="transmembrane region" description="Helical" evidence="1">
    <location>
        <begin position="6"/>
        <end position="26"/>
    </location>
</feature>
<accession>A0A9X2XZC3</accession>
<evidence type="ECO:0000256" key="1">
    <source>
        <dbReference type="SAM" id="Phobius"/>
    </source>
</evidence>
<keyword evidence="1" id="KW-1133">Transmembrane helix</keyword>
<keyword evidence="1" id="KW-0812">Transmembrane</keyword>
<comment type="caution">
    <text evidence="2">The sequence shown here is derived from an EMBL/GenBank/DDBJ whole genome shotgun (WGS) entry which is preliminary data.</text>
</comment>
<feature type="transmembrane region" description="Helical" evidence="1">
    <location>
        <begin position="211"/>
        <end position="229"/>
    </location>
</feature>
<keyword evidence="1" id="KW-0472">Membrane</keyword>
<protein>
    <submittedName>
        <fullName evidence="2">Uncharacterized protein</fullName>
    </submittedName>
</protein>
<dbReference type="AlphaFoldDB" id="A0A9X2XZC3"/>
<feature type="transmembrane region" description="Helical" evidence="1">
    <location>
        <begin position="81"/>
        <end position="101"/>
    </location>
</feature>